<dbReference type="InterPro" id="IPR023780">
    <property type="entry name" value="Chromo_domain"/>
</dbReference>
<dbReference type="KEGG" id="dan:6505207"/>
<dbReference type="PANTHER" id="PTHR22812">
    <property type="entry name" value="CHROMOBOX PROTEIN"/>
    <property type="match status" value="1"/>
</dbReference>
<dbReference type="GeneID" id="6505207"/>
<dbReference type="InterPro" id="IPR000953">
    <property type="entry name" value="Chromo/chromo_shadow_dom"/>
</dbReference>
<comment type="subcellular location">
    <subcellularLocation>
        <location evidence="2">Chromosome</location>
    </subcellularLocation>
    <subcellularLocation>
        <location evidence="1">Nucleus</location>
    </subcellularLocation>
</comment>
<feature type="compositionally biased region" description="Low complexity" evidence="5">
    <location>
        <begin position="234"/>
        <end position="243"/>
    </location>
</feature>
<protein>
    <recommendedName>
        <fullName evidence="6">Chromo domain-containing protein</fullName>
    </recommendedName>
</protein>
<keyword evidence="3" id="KW-0158">Chromosome</keyword>
<keyword evidence="4" id="KW-0539">Nucleus</keyword>
<keyword evidence="8" id="KW-1185">Reference proteome</keyword>
<gene>
    <name evidence="7" type="primary">Dana\GF22550</name>
    <name evidence="7" type="synonym">dana_GLEANR_6510</name>
    <name evidence="7" type="ORF">GF22550</name>
</gene>
<feature type="compositionally biased region" description="Low complexity" evidence="5">
    <location>
        <begin position="45"/>
        <end position="62"/>
    </location>
</feature>
<dbReference type="PROSITE" id="PS50013">
    <property type="entry name" value="CHROMO_2"/>
    <property type="match status" value="2"/>
</dbReference>
<sequence length="367" mass="40821">MAKLGKKKVVEEQSRKKIKNGADSVEETKKHTEKNAPVERATRRSSNADTGSSSSISTAPSSARKKQAQKRKAKSSDRSSSEDSDDLPLNGRQSAAAKESKEDDSRSATPAKKRKQAKTKPQEKPTRTSPNKNGKKSSKPSDDVEEDDSAVDDSDAESGGEEYEVEAIIGHKTVRGVSHFLVRWKGYDESEDTWEPEADLNCNNLITQFRAKETKQENTKVKVTKGSKATPKKAATGGRASTGNTGGGGKKSATSDDPNEKEWVVERIIDYVEDEEDGGLYRIRWKGFGAKDDTWEPESNLSCQGLIEKFKRQMDTDPNVDPMELRESPKKTKRLVNECYPRTSMHNRIERSSKRAVAKNRVFYGEE</sequence>
<evidence type="ECO:0000259" key="6">
    <source>
        <dbReference type="PROSITE" id="PS50013"/>
    </source>
</evidence>
<dbReference type="InParanoid" id="B3MVR8"/>
<dbReference type="SMR" id="B3MVR8"/>
<proteinExistence type="predicted"/>
<name>B3MVR8_DROAN</name>
<dbReference type="InterPro" id="IPR016197">
    <property type="entry name" value="Chromo-like_dom_sf"/>
</dbReference>
<evidence type="ECO:0000313" key="7">
    <source>
        <dbReference type="EMBL" id="EDV35063.1"/>
    </source>
</evidence>
<dbReference type="InterPro" id="IPR017984">
    <property type="entry name" value="Chromo_dom_subgr"/>
</dbReference>
<dbReference type="EMBL" id="CH902625">
    <property type="protein sequence ID" value="EDV35063.1"/>
    <property type="molecule type" value="Genomic_DNA"/>
</dbReference>
<dbReference type="OrthoDB" id="5376140at2759"/>
<dbReference type="eggNOG" id="KOG1911">
    <property type="taxonomic scope" value="Eukaryota"/>
</dbReference>
<dbReference type="Proteomes" id="UP000007801">
    <property type="component" value="Unassembled WGS sequence"/>
</dbReference>
<evidence type="ECO:0000256" key="2">
    <source>
        <dbReference type="ARBA" id="ARBA00004286"/>
    </source>
</evidence>
<dbReference type="OMA" id="TYHECDE"/>
<evidence type="ECO:0000256" key="5">
    <source>
        <dbReference type="SAM" id="MobiDB-lite"/>
    </source>
</evidence>
<dbReference type="PROSITE" id="PS00598">
    <property type="entry name" value="CHROMO_1"/>
    <property type="match status" value="2"/>
</dbReference>
<evidence type="ECO:0000256" key="1">
    <source>
        <dbReference type="ARBA" id="ARBA00004123"/>
    </source>
</evidence>
<dbReference type="PhylomeDB" id="B3MVR8"/>
<dbReference type="HOGENOM" id="CLU_064379_0_0_1"/>
<dbReference type="CDD" id="cd00024">
    <property type="entry name" value="CD_CSD"/>
    <property type="match status" value="2"/>
</dbReference>
<feature type="domain" description="Chromo" evidence="6">
    <location>
        <begin position="163"/>
        <end position="221"/>
    </location>
</feature>
<feature type="region of interest" description="Disordered" evidence="5">
    <location>
        <begin position="213"/>
        <end position="260"/>
    </location>
</feature>
<feature type="compositionally biased region" description="Basic and acidic residues" evidence="5">
    <location>
        <begin position="26"/>
        <end position="42"/>
    </location>
</feature>
<reference evidence="7 8" key="1">
    <citation type="journal article" date="2007" name="Nature">
        <title>Evolution of genes and genomes on the Drosophila phylogeny.</title>
        <authorList>
            <consortium name="Drosophila 12 Genomes Consortium"/>
            <person name="Clark A.G."/>
            <person name="Eisen M.B."/>
            <person name="Smith D.R."/>
            <person name="Bergman C.M."/>
            <person name="Oliver B."/>
            <person name="Markow T.A."/>
            <person name="Kaufman T.C."/>
            <person name="Kellis M."/>
            <person name="Gelbart W."/>
            <person name="Iyer V.N."/>
            <person name="Pollard D.A."/>
            <person name="Sackton T.B."/>
            <person name="Larracuente A.M."/>
            <person name="Singh N.D."/>
            <person name="Abad J.P."/>
            <person name="Abt D.N."/>
            <person name="Adryan B."/>
            <person name="Aguade M."/>
            <person name="Akashi H."/>
            <person name="Anderson W.W."/>
            <person name="Aquadro C.F."/>
            <person name="Ardell D.H."/>
            <person name="Arguello R."/>
            <person name="Artieri C.G."/>
            <person name="Barbash D.A."/>
            <person name="Barker D."/>
            <person name="Barsanti P."/>
            <person name="Batterham P."/>
            <person name="Batzoglou S."/>
            <person name="Begun D."/>
            <person name="Bhutkar A."/>
            <person name="Blanco E."/>
            <person name="Bosak S.A."/>
            <person name="Bradley R.K."/>
            <person name="Brand A.D."/>
            <person name="Brent M.R."/>
            <person name="Brooks A.N."/>
            <person name="Brown R.H."/>
            <person name="Butlin R.K."/>
            <person name="Caggese C."/>
            <person name="Calvi B.R."/>
            <person name="Bernardo de Carvalho A."/>
            <person name="Caspi A."/>
            <person name="Castrezana S."/>
            <person name="Celniker S.E."/>
            <person name="Chang J.L."/>
            <person name="Chapple C."/>
            <person name="Chatterji S."/>
            <person name="Chinwalla A."/>
            <person name="Civetta A."/>
            <person name="Clifton S.W."/>
            <person name="Comeron J.M."/>
            <person name="Costello J.C."/>
            <person name="Coyne J.A."/>
            <person name="Daub J."/>
            <person name="David R.G."/>
            <person name="Delcher A.L."/>
            <person name="Delehaunty K."/>
            <person name="Do C.B."/>
            <person name="Ebling H."/>
            <person name="Edwards K."/>
            <person name="Eickbush T."/>
            <person name="Evans J.D."/>
            <person name="Filipski A."/>
            <person name="Findeiss S."/>
            <person name="Freyhult E."/>
            <person name="Fulton L."/>
            <person name="Fulton R."/>
            <person name="Garcia A.C."/>
            <person name="Gardiner A."/>
            <person name="Garfield D.A."/>
            <person name="Garvin B.E."/>
            <person name="Gibson G."/>
            <person name="Gilbert D."/>
            <person name="Gnerre S."/>
            <person name="Godfrey J."/>
            <person name="Good R."/>
            <person name="Gotea V."/>
            <person name="Gravely B."/>
            <person name="Greenberg A.J."/>
            <person name="Griffiths-Jones S."/>
            <person name="Gross S."/>
            <person name="Guigo R."/>
            <person name="Gustafson E.A."/>
            <person name="Haerty W."/>
            <person name="Hahn M.W."/>
            <person name="Halligan D.L."/>
            <person name="Halpern A.L."/>
            <person name="Halter G.M."/>
            <person name="Han M.V."/>
            <person name="Heger A."/>
            <person name="Hillier L."/>
            <person name="Hinrichs A.S."/>
            <person name="Holmes I."/>
            <person name="Hoskins R.A."/>
            <person name="Hubisz M.J."/>
            <person name="Hultmark D."/>
            <person name="Huntley M.A."/>
            <person name="Jaffe D.B."/>
            <person name="Jagadeeshan S."/>
            <person name="Jeck W.R."/>
            <person name="Johnson J."/>
            <person name="Jones C.D."/>
            <person name="Jordan W.C."/>
            <person name="Karpen G.H."/>
            <person name="Kataoka E."/>
            <person name="Keightley P.D."/>
            <person name="Kheradpour P."/>
            <person name="Kirkness E.F."/>
            <person name="Koerich L.B."/>
            <person name="Kristiansen K."/>
            <person name="Kudrna D."/>
            <person name="Kulathinal R.J."/>
            <person name="Kumar S."/>
            <person name="Kwok R."/>
            <person name="Lander E."/>
            <person name="Langley C.H."/>
            <person name="Lapoint R."/>
            <person name="Lazzaro B.P."/>
            <person name="Lee S.J."/>
            <person name="Levesque L."/>
            <person name="Li R."/>
            <person name="Lin C.F."/>
            <person name="Lin M.F."/>
            <person name="Lindblad-Toh K."/>
            <person name="Llopart A."/>
            <person name="Long M."/>
            <person name="Low L."/>
            <person name="Lozovsky E."/>
            <person name="Lu J."/>
            <person name="Luo M."/>
            <person name="Machado C.A."/>
            <person name="Makalowski W."/>
            <person name="Marzo M."/>
            <person name="Matsuda M."/>
            <person name="Matzkin L."/>
            <person name="McAllister B."/>
            <person name="McBride C.S."/>
            <person name="McKernan B."/>
            <person name="McKernan K."/>
            <person name="Mendez-Lago M."/>
            <person name="Minx P."/>
            <person name="Mollenhauer M.U."/>
            <person name="Montooth K."/>
            <person name="Mount S.M."/>
            <person name="Mu X."/>
            <person name="Myers E."/>
            <person name="Negre B."/>
            <person name="Newfeld S."/>
            <person name="Nielsen R."/>
            <person name="Noor M.A."/>
            <person name="O'Grady P."/>
            <person name="Pachter L."/>
            <person name="Papaceit M."/>
            <person name="Parisi M.J."/>
            <person name="Parisi M."/>
            <person name="Parts L."/>
            <person name="Pedersen J.S."/>
            <person name="Pesole G."/>
            <person name="Phillippy A.M."/>
            <person name="Ponting C.P."/>
            <person name="Pop M."/>
            <person name="Porcelli D."/>
            <person name="Powell J.R."/>
            <person name="Prohaska S."/>
            <person name="Pruitt K."/>
            <person name="Puig M."/>
            <person name="Quesneville H."/>
            <person name="Ram K.R."/>
            <person name="Rand D."/>
            <person name="Rasmussen M.D."/>
            <person name="Reed L.K."/>
            <person name="Reenan R."/>
            <person name="Reily A."/>
            <person name="Remington K.A."/>
            <person name="Rieger T.T."/>
            <person name="Ritchie M.G."/>
            <person name="Robin C."/>
            <person name="Rogers Y.H."/>
            <person name="Rohde C."/>
            <person name="Rozas J."/>
            <person name="Rubenfield M.J."/>
            <person name="Ruiz A."/>
            <person name="Russo S."/>
            <person name="Salzberg S.L."/>
            <person name="Sanchez-Gracia A."/>
            <person name="Saranga D.J."/>
            <person name="Sato H."/>
            <person name="Schaeffer S.W."/>
            <person name="Schatz M.C."/>
            <person name="Schlenke T."/>
            <person name="Schwartz R."/>
            <person name="Segarra C."/>
            <person name="Singh R.S."/>
            <person name="Sirot L."/>
            <person name="Sirota M."/>
            <person name="Sisneros N.B."/>
            <person name="Smith C.D."/>
            <person name="Smith T.F."/>
            <person name="Spieth J."/>
            <person name="Stage D.E."/>
            <person name="Stark A."/>
            <person name="Stephan W."/>
            <person name="Strausberg R.L."/>
            <person name="Strempel S."/>
            <person name="Sturgill D."/>
            <person name="Sutton G."/>
            <person name="Sutton G.G."/>
            <person name="Tao W."/>
            <person name="Teichmann S."/>
            <person name="Tobari Y.N."/>
            <person name="Tomimura Y."/>
            <person name="Tsolas J.M."/>
            <person name="Valente V.L."/>
            <person name="Venter E."/>
            <person name="Venter J.C."/>
            <person name="Vicario S."/>
            <person name="Vieira F.G."/>
            <person name="Vilella A.J."/>
            <person name="Villasante A."/>
            <person name="Walenz B."/>
            <person name="Wang J."/>
            <person name="Wasserman M."/>
            <person name="Watts T."/>
            <person name="Wilson D."/>
            <person name="Wilson R.K."/>
            <person name="Wing R.A."/>
            <person name="Wolfner M.F."/>
            <person name="Wong A."/>
            <person name="Wong G.K."/>
            <person name="Wu C.I."/>
            <person name="Wu G."/>
            <person name="Yamamoto D."/>
            <person name="Yang H.P."/>
            <person name="Yang S.P."/>
            <person name="Yorke J.A."/>
            <person name="Yoshida K."/>
            <person name="Zdobnov E."/>
            <person name="Zhang P."/>
            <person name="Zhang Y."/>
            <person name="Zimin A.V."/>
            <person name="Baldwin J."/>
            <person name="Abdouelleil A."/>
            <person name="Abdulkadir J."/>
            <person name="Abebe A."/>
            <person name="Abera B."/>
            <person name="Abreu J."/>
            <person name="Acer S.C."/>
            <person name="Aftuck L."/>
            <person name="Alexander A."/>
            <person name="An P."/>
            <person name="Anderson E."/>
            <person name="Anderson S."/>
            <person name="Arachi H."/>
            <person name="Azer M."/>
            <person name="Bachantsang P."/>
            <person name="Barry A."/>
            <person name="Bayul T."/>
            <person name="Berlin A."/>
            <person name="Bessette D."/>
            <person name="Bloom T."/>
            <person name="Blye J."/>
            <person name="Boguslavskiy L."/>
            <person name="Bonnet C."/>
            <person name="Boukhgalter B."/>
            <person name="Bourzgui I."/>
            <person name="Brown A."/>
            <person name="Cahill P."/>
            <person name="Channer S."/>
            <person name="Cheshatsang Y."/>
            <person name="Chuda L."/>
            <person name="Citroen M."/>
            <person name="Collymore A."/>
            <person name="Cooke P."/>
            <person name="Costello M."/>
            <person name="D'Aco K."/>
            <person name="Daza R."/>
            <person name="De Haan G."/>
            <person name="DeGray S."/>
            <person name="DeMaso C."/>
            <person name="Dhargay N."/>
            <person name="Dooley K."/>
            <person name="Dooley E."/>
            <person name="Doricent M."/>
            <person name="Dorje P."/>
            <person name="Dorjee K."/>
            <person name="Dupes A."/>
            <person name="Elong R."/>
            <person name="Falk J."/>
            <person name="Farina A."/>
            <person name="Faro S."/>
            <person name="Ferguson D."/>
            <person name="Fisher S."/>
            <person name="Foley C.D."/>
            <person name="Franke A."/>
            <person name="Friedrich D."/>
            <person name="Gadbois L."/>
            <person name="Gearin G."/>
            <person name="Gearin C.R."/>
            <person name="Giannoukos G."/>
            <person name="Goode T."/>
            <person name="Graham J."/>
            <person name="Grandbois E."/>
            <person name="Grewal S."/>
            <person name="Gyaltsen K."/>
            <person name="Hafez N."/>
            <person name="Hagos B."/>
            <person name="Hall J."/>
            <person name="Henson C."/>
            <person name="Hollinger A."/>
            <person name="Honan T."/>
            <person name="Huard M.D."/>
            <person name="Hughes L."/>
            <person name="Hurhula B."/>
            <person name="Husby M.E."/>
            <person name="Kamat A."/>
            <person name="Kanga B."/>
            <person name="Kashin S."/>
            <person name="Khazanovich D."/>
            <person name="Kisner P."/>
            <person name="Lance K."/>
            <person name="Lara M."/>
            <person name="Lee W."/>
            <person name="Lennon N."/>
            <person name="Letendre F."/>
            <person name="LeVine R."/>
            <person name="Lipovsky A."/>
            <person name="Liu X."/>
            <person name="Liu J."/>
            <person name="Liu S."/>
            <person name="Lokyitsang T."/>
            <person name="Lokyitsang Y."/>
            <person name="Lubonja R."/>
            <person name="Lui A."/>
            <person name="MacDonald P."/>
            <person name="Magnisalis V."/>
            <person name="Maru K."/>
            <person name="Matthews C."/>
            <person name="McCusker W."/>
            <person name="McDonough S."/>
            <person name="Mehta T."/>
            <person name="Meldrim J."/>
            <person name="Meneus L."/>
            <person name="Mihai O."/>
            <person name="Mihalev A."/>
            <person name="Mihova T."/>
            <person name="Mittelman R."/>
            <person name="Mlenga V."/>
            <person name="Montmayeur A."/>
            <person name="Mulrain L."/>
            <person name="Navidi A."/>
            <person name="Naylor J."/>
            <person name="Negash T."/>
            <person name="Nguyen T."/>
            <person name="Nguyen N."/>
            <person name="Nicol R."/>
            <person name="Norbu C."/>
            <person name="Norbu N."/>
            <person name="Novod N."/>
            <person name="O'Neill B."/>
            <person name="Osman S."/>
            <person name="Markiewicz E."/>
            <person name="Oyono O.L."/>
            <person name="Patti C."/>
            <person name="Phunkhang P."/>
            <person name="Pierre F."/>
            <person name="Priest M."/>
            <person name="Raghuraman S."/>
            <person name="Rege F."/>
            <person name="Reyes R."/>
            <person name="Rise C."/>
            <person name="Rogov P."/>
            <person name="Ross K."/>
            <person name="Ryan E."/>
            <person name="Settipalli S."/>
            <person name="Shea T."/>
            <person name="Sherpa N."/>
            <person name="Shi L."/>
            <person name="Shih D."/>
            <person name="Sparrow T."/>
            <person name="Spaulding J."/>
            <person name="Stalker J."/>
            <person name="Stange-Thomann N."/>
            <person name="Stavropoulos S."/>
            <person name="Stone C."/>
            <person name="Strader C."/>
            <person name="Tesfaye S."/>
            <person name="Thomson T."/>
            <person name="Thoulutsang Y."/>
            <person name="Thoulutsang D."/>
            <person name="Topham K."/>
            <person name="Topping I."/>
            <person name="Tsamla T."/>
            <person name="Vassiliev H."/>
            <person name="Vo A."/>
            <person name="Wangchuk T."/>
            <person name="Wangdi T."/>
            <person name="Weiand M."/>
            <person name="Wilkinson J."/>
            <person name="Wilson A."/>
            <person name="Yadav S."/>
            <person name="Young G."/>
            <person name="Yu Q."/>
            <person name="Zembek L."/>
            <person name="Zhong D."/>
            <person name="Zimmer A."/>
            <person name="Zwirko Z."/>
            <person name="Jaffe D.B."/>
            <person name="Alvarez P."/>
            <person name="Brockman W."/>
            <person name="Butler J."/>
            <person name="Chin C."/>
            <person name="Gnerre S."/>
            <person name="Grabherr M."/>
            <person name="Kleber M."/>
            <person name="Mauceli E."/>
            <person name="MacCallum I."/>
        </authorList>
    </citation>
    <scope>NUCLEOTIDE SEQUENCE [LARGE SCALE GENOMIC DNA]</scope>
    <source>
        <strain evidence="8">Tucson 14024-0371.13</strain>
    </source>
</reference>
<evidence type="ECO:0000256" key="4">
    <source>
        <dbReference type="ARBA" id="ARBA00023242"/>
    </source>
</evidence>
<dbReference type="InterPro" id="IPR023779">
    <property type="entry name" value="Chromodomain_CS"/>
</dbReference>
<organism evidence="7 8">
    <name type="scientific">Drosophila ananassae</name>
    <name type="common">Fruit fly</name>
    <dbReference type="NCBI Taxonomy" id="7217"/>
    <lineage>
        <taxon>Eukaryota</taxon>
        <taxon>Metazoa</taxon>
        <taxon>Ecdysozoa</taxon>
        <taxon>Arthropoda</taxon>
        <taxon>Hexapoda</taxon>
        <taxon>Insecta</taxon>
        <taxon>Pterygota</taxon>
        <taxon>Neoptera</taxon>
        <taxon>Endopterygota</taxon>
        <taxon>Diptera</taxon>
        <taxon>Brachycera</taxon>
        <taxon>Muscomorpha</taxon>
        <taxon>Ephydroidea</taxon>
        <taxon>Drosophilidae</taxon>
        <taxon>Drosophila</taxon>
        <taxon>Sophophora</taxon>
    </lineage>
</organism>
<feature type="domain" description="Chromo" evidence="6">
    <location>
        <begin position="263"/>
        <end position="322"/>
    </location>
</feature>
<dbReference type="GO" id="GO:0005694">
    <property type="term" value="C:chromosome"/>
    <property type="evidence" value="ECO:0007669"/>
    <property type="project" value="UniProtKB-SubCell"/>
</dbReference>
<feature type="compositionally biased region" description="Basic residues" evidence="5">
    <location>
        <begin position="63"/>
        <end position="73"/>
    </location>
</feature>
<dbReference type="FunCoup" id="B3MVR8">
    <property type="interactions" value="5"/>
</dbReference>
<dbReference type="SUPFAM" id="SSF54160">
    <property type="entry name" value="Chromo domain-like"/>
    <property type="match status" value="2"/>
</dbReference>
<accession>B3MVR8</accession>
<feature type="region of interest" description="Disordered" evidence="5">
    <location>
        <begin position="1"/>
        <end position="172"/>
    </location>
</feature>
<evidence type="ECO:0000256" key="3">
    <source>
        <dbReference type="ARBA" id="ARBA00022454"/>
    </source>
</evidence>
<dbReference type="Gene3D" id="2.40.50.40">
    <property type="match status" value="2"/>
</dbReference>
<dbReference type="STRING" id="7217.B3MVR8"/>
<dbReference type="SMART" id="SM00298">
    <property type="entry name" value="CHROMO"/>
    <property type="match status" value="2"/>
</dbReference>
<dbReference type="PRINTS" id="PR00504">
    <property type="entry name" value="CHROMODOMAIN"/>
</dbReference>
<dbReference type="GO" id="GO:0005634">
    <property type="term" value="C:nucleus"/>
    <property type="evidence" value="ECO:0007669"/>
    <property type="project" value="UniProtKB-SubCell"/>
</dbReference>
<dbReference type="Pfam" id="PF00385">
    <property type="entry name" value="Chromo"/>
    <property type="match status" value="2"/>
</dbReference>
<feature type="region of interest" description="Disordered" evidence="5">
    <location>
        <begin position="312"/>
        <end position="332"/>
    </location>
</feature>
<dbReference type="AlphaFoldDB" id="B3MVR8"/>
<evidence type="ECO:0000313" key="8">
    <source>
        <dbReference type="Proteomes" id="UP000007801"/>
    </source>
</evidence>
<dbReference type="InterPro" id="IPR051219">
    <property type="entry name" value="Heterochromatin_chromo-domain"/>
</dbReference>
<feature type="compositionally biased region" description="Acidic residues" evidence="5">
    <location>
        <begin position="143"/>
        <end position="165"/>
    </location>
</feature>